<keyword evidence="7" id="KW-1185">Reference proteome</keyword>
<protein>
    <submittedName>
        <fullName evidence="4">CpaF family protein</fullName>
    </submittedName>
</protein>
<comment type="similarity">
    <text evidence="1">Belongs to the GSP E family.</text>
</comment>
<evidence type="ECO:0000313" key="7">
    <source>
        <dbReference type="Proteomes" id="UP000677234"/>
    </source>
</evidence>
<dbReference type="KEGG" id="bcop:JD108_01860"/>
<feature type="domain" description="Bacterial type II secretion system protein E" evidence="3">
    <location>
        <begin position="97"/>
        <end position="384"/>
    </location>
</feature>
<evidence type="ECO:0000259" key="3">
    <source>
        <dbReference type="Pfam" id="PF00437"/>
    </source>
</evidence>
<gene>
    <name evidence="4" type="ORF">JD108_01860</name>
    <name evidence="5" type="ORF">KDJ56_01860</name>
</gene>
<evidence type="ECO:0000256" key="1">
    <source>
        <dbReference type="ARBA" id="ARBA00006611"/>
    </source>
</evidence>
<sequence length="462" mass="51913">MRVEEAIRQKKAGVQAEGAGEARSLDENRLPELKAAVRERIIEQNKKDQRLLSQPERLRQVIWKVLEEEGDSRFGHLILTLEEKRGMVEEIVQQLVGYGIIDPLVKNEQITEIMINGIERIFIEEKGKMRLALSEKGVPLQFESEAELLHLIEKIVAPINRKVDESDPIVDARLADGSRVNVVIRPISLGGPIVTIRKFPENPYNMQQLVELGALSPEIAEWLEKLVQARYNIVVSGGTGSGKTTFLNALSMFIPQTERVITVEDAAELKVTHIENLVRLETRPPNVEGKGAITIRDLVRTALRMRPDRIVVGEVRGGEAVDMLQAMNTGHDGSLTTGHANSARDMLSRLETMVLMSGLELPLPAIRRQIASAVEIIVHLGRLRDGSRKVLQICEIRDYRDGEIECIDLFRWKMEGTDEDGRLRGRLVPTGEAVLQMEKWLSHGFSEEMFAAWAREAGEQPC</sequence>
<dbReference type="Gene3D" id="3.40.50.300">
    <property type="entry name" value="P-loop containing nucleotide triphosphate hydrolases"/>
    <property type="match status" value="1"/>
</dbReference>
<evidence type="ECO:0000256" key="2">
    <source>
        <dbReference type="SAM" id="MobiDB-lite"/>
    </source>
</evidence>
<dbReference type="InterPro" id="IPR027417">
    <property type="entry name" value="P-loop_NTPase"/>
</dbReference>
<evidence type="ECO:0000313" key="6">
    <source>
        <dbReference type="Proteomes" id="UP000595847"/>
    </source>
</evidence>
<proteinExistence type="inferred from homology"/>
<dbReference type="EMBL" id="CP066308">
    <property type="protein sequence ID" value="QQE74755.1"/>
    <property type="molecule type" value="Genomic_DNA"/>
</dbReference>
<dbReference type="Proteomes" id="UP000595847">
    <property type="component" value="Chromosome"/>
</dbReference>
<organism evidence="4 6">
    <name type="scientific">Brevibacillus composti</name>
    <dbReference type="NCBI Taxonomy" id="2796470"/>
    <lineage>
        <taxon>Bacteria</taxon>
        <taxon>Bacillati</taxon>
        <taxon>Bacillota</taxon>
        <taxon>Bacilli</taxon>
        <taxon>Bacillales</taxon>
        <taxon>Paenibacillaceae</taxon>
        <taxon>Brevibacillus</taxon>
    </lineage>
</organism>
<name>A0A7T5ELE3_9BACL</name>
<dbReference type="CDD" id="cd01130">
    <property type="entry name" value="VirB11-like_ATPase"/>
    <property type="match status" value="1"/>
</dbReference>
<dbReference type="GO" id="GO:0016887">
    <property type="term" value="F:ATP hydrolysis activity"/>
    <property type="evidence" value="ECO:0007669"/>
    <property type="project" value="InterPro"/>
</dbReference>
<accession>A0A7T5ELE3</accession>
<dbReference type="AlphaFoldDB" id="A0A7T5ELE3"/>
<dbReference type="RefSeq" id="WP_198828325.1">
    <property type="nucleotide sequence ID" value="NZ_CP066308.1"/>
</dbReference>
<dbReference type="SUPFAM" id="SSF52540">
    <property type="entry name" value="P-loop containing nucleoside triphosphate hydrolases"/>
    <property type="match status" value="1"/>
</dbReference>
<reference evidence="5" key="2">
    <citation type="submission" date="2021-04" db="EMBL/GenBank/DDBJ databases">
        <title>Brevibacillus composti FJAT-54423, complete genome.</title>
        <authorList>
            <person name="Tang R."/>
        </authorList>
    </citation>
    <scope>NUCLEOTIDE SEQUENCE</scope>
    <source>
        <strain evidence="5">FJAT-54424</strain>
    </source>
</reference>
<dbReference type="InterPro" id="IPR050921">
    <property type="entry name" value="T4SS_GSP_E_ATPase"/>
</dbReference>
<dbReference type="Proteomes" id="UP000677234">
    <property type="component" value="Chromosome"/>
</dbReference>
<dbReference type="Pfam" id="PF00437">
    <property type="entry name" value="T2SSE"/>
    <property type="match status" value="1"/>
</dbReference>
<dbReference type="PANTHER" id="PTHR30486">
    <property type="entry name" value="TWITCHING MOTILITY PROTEIN PILT"/>
    <property type="match status" value="1"/>
</dbReference>
<dbReference type="EMBL" id="CP073708">
    <property type="protein sequence ID" value="QUO41840.1"/>
    <property type="molecule type" value="Genomic_DNA"/>
</dbReference>
<dbReference type="InterPro" id="IPR001482">
    <property type="entry name" value="T2SS/T4SS_dom"/>
</dbReference>
<dbReference type="PANTHER" id="PTHR30486:SF15">
    <property type="entry name" value="TYPE II_IV SECRETION SYSTEM ATPASE"/>
    <property type="match status" value="1"/>
</dbReference>
<evidence type="ECO:0000313" key="5">
    <source>
        <dbReference type="EMBL" id="QUO41840.1"/>
    </source>
</evidence>
<reference evidence="4 6" key="1">
    <citation type="submission" date="2020-12" db="EMBL/GenBank/DDBJ databases">
        <title>strain FJAT-54423T represents a novel species of the genus Brevibacillus.</title>
        <authorList>
            <person name="Tang R."/>
        </authorList>
    </citation>
    <scope>NUCLEOTIDE SEQUENCE [LARGE SCALE GENOMIC DNA]</scope>
    <source>
        <strain evidence="4 6">FJAT-54423</strain>
    </source>
</reference>
<dbReference type="Gene3D" id="3.30.450.380">
    <property type="match status" value="1"/>
</dbReference>
<evidence type="ECO:0000313" key="4">
    <source>
        <dbReference type="EMBL" id="QQE74755.1"/>
    </source>
</evidence>
<feature type="region of interest" description="Disordered" evidence="2">
    <location>
        <begin position="1"/>
        <end position="25"/>
    </location>
</feature>